<gene>
    <name evidence="2" type="ORF">PHYEVI_LOCUS10429</name>
</gene>
<reference evidence="2" key="1">
    <citation type="submission" date="2022-01" db="EMBL/GenBank/DDBJ databases">
        <authorList>
            <person name="King R."/>
        </authorList>
    </citation>
    <scope>NUCLEOTIDE SEQUENCE</scope>
</reference>
<feature type="transmembrane region" description="Helical" evidence="1">
    <location>
        <begin position="406"/>
        <end position="424"/>
    </location>
</feature>
<protein>
    <submittedName>
        <fullName evidence="2">Uncharacterized protein</fullName>
    </submittedName>
</protein>
<dbReference type="AlphaFoldDB" id="A0A9N9TXF3"/>
<name>A0A9N9TXF3_PHYSR</name>
<evidence type="ECO:0000313" key="2">
    <source>
        <dbReference type="EMBL" id="CAG9864172.1"/>
    </source>
</evidence>
<proteinExistence type="predicted"/>
<evidence type="ECO:0000256" key="1">
    <source>
        <dbReference type="SAM" id="Phobius"/>
    </source>
</evidence>
<keyword evidence="1" id="KW-1133">Transmembrane helix</keyword>
<organism evidence="2 3">
    <name type="scientific">Phyllotreta striolata</name>
    <name type="common">Striped flea beetle</name>
    <name type="synonym">Crioceris striolata</name>
    <dbReference type="NCBI Taxonomy" id="444603"/>
    <lineage>
        <taxon>Eukaryota</taxon>
        <taxon>Metazoa</taxon>
        <taxon>Ecdysozoa</taxon>
        <taxon>Arthropoda</taxon>
        <taxon>Hexapoda</taxon>
        <taxon>Insecta</taxon>
        <taxon>Pterygota</taxon>
        <taxon>Neoptera</taxon>
        <taxon>Endopterygota</taxon>
        <taxon>Coleoptera</taxon>
        <taxon>Polyphaga</taxon>
        <taxon>Cucujiformia</taxon>
        <taxon>Chrysomeloidea</taxon>
        <taxon>Chrysomelidae</taxon>
        <taxon>Galerucinae</taxon>
        <taxon>Alticini</taxon>
        <taxon>Phyllotreta</taxon>
    </lineage>
</organism>
<dbReference type="Proteomes" id="UP001153712">
    <property type="component" value="Chromosome 7"/>
</dbReference>
<accession>A0A9N9TXF3</accession>
<sequence length="444" mass="51397">MENPHHDGISNFNKAEPKSILKNGFKRFVINDVEENPYEESLLSDHKNNEDQVITREEIEDNATNLCDIEKQYVSNFSANDEEINYKTDEKYSSSFINNPAVQNELLHENMNAKLLMHKYFKSREDNTFTSEPLLNNEVEEKALNLIRHISSVLKKYQSESEEKFKHKPCESIHKVLPKPSSSIKYLKSFSCHKNNNESFSEIGTVTSPGSSEHVQFLDTKLMSSNNKILYKNTSENLENDFSTYNLGGLSTCLLPNRCMVFGSMPSYLYLKKFSRYTSKNTFPNSSSHFGARLSKKIEIEIDDKDYKKWLEDNNLIKYAKSINSDSNSIATDGTTSLISAPENPPFTHRSAPKIEQVFANNAFDFNFDDYYELFLYEHLVVLNAIHFFSYFSRMDRLKQLTAHERCLQVFFFFFCFYVLAFISESGVDRIVENLDIGSLLIKH</sequence>
<feature type="transmembrane region" description="Helical" evidence="1">
    <location>
        <begin position="374"/>
        <end position="394"/>
    </location>
</feature>
<dbReference type="OrthoDB" id="6777815at2759"/>
<keyword evidence="1" id="KW-0812">Transmembrane</keyword>
<dbReference type="EMBL" id="OU900100">
    <property type="protein sequence ID" value="CAG9864172.1"/>
    <property type="molecule type" value="Genomic_DNA"/>
</dbReference>
<keyword evidence="1" id="KW-0472">Membrane</keyword>
<keyword evidence="3" id="KW-1185">Reference proteome</keyword>
<evidence type="ECO:0000313" key="3">
    <source>
        <dbReference type="Proteomes" id="UP001153712"/>
    </source>
</evidence>